<dbReference type="Proteomes" id="UP000832041">
    <property type="component" value="Chromosome"/>
</dbReference>
<reference evidence="13 14" key="1">
    <citation type="submission" date="2020-04" db="EMBL/GenBank/DDBJ databases">
        <title>Thermobifida alba genome sequencing and assembly.</title>
        <authorList>
            <person name="Luzics S."/>
            <person name="Horvath B."/>
            <person name="Nagy I."/>
            <person name="Toth A."/>
            <person name="Nagy I."/>
            <person name="Kukolya J."/>
        </authorList>
    </citation>
    <scope>NUCLEOTIDE SEQUENCE [LARGE SCALE GENOMIC DNA]</scope>
    <source>
        <strain evidence="13 14">DSM 43795</strain>
    </source>
</reference>
<dbReference type="Pfam" id="PF02518">
    <property type="entry name" value="HATPase_c"/>
    <property type="match status" value="1"/>
</dbReference>
<feature type="domain" description="Histidine kinase" evidence="11">
    <location>
        <begin position="251"/>
        <end position="402"/>
    </location>
</feature>
<dbReference type="Gene3D" id="6.10.340.10">
    <property type="match status" value="1"/>
</dbReference>
<comment type="subcellular location">
    <subcellularLocation>
        <location evidence="2">Cell membrane</location>
    </subcellularLocation>
</comment>
<dbReference type="Pfam" id="PF00672">
    <property type="entry name" value="HAMP"/>
    <property type="match status" value="1"/>
</dbReference>
<keyword evidence="8" id="KW-1133">Transmembrane helix</keyword>
<dbReference type="SUPFAM" id="SSF158472">
    <property type="entry name" value="HAMP domain-like"/>
    <property type="match status" value="1"/>
</dbReference>
<sequence>MTVMALVSTLLASGIGYVLFHRALLQQAQDTALEQVRQVLTHQVPPVLVNPALDPGSVPQQPLEELALELRRRTQGQALVLVEDTVRVSSGLRLEDVPEELRELSETGIGCQRVILSGQPWLVVGARVHVAGPDGGTRQSPLRVFVFVSLSSQEEQISRLQTSLAQAGGCALVAAVVVGILLAGSVLRPVRALRDAAHRLGEGDLTARIEERGGDELADLARTFNRSATALQGSVEELRRLESQARRFAADVSHELRTPLTSLTALSDVLEDEARQMRPDAGTAARVVVAEVRRLRRLVEDLLEISRLDAGVSVLHLDEIAVGEALLECVHSRGWAGRVEVRAAPGLRASVDPRRFDVILSNLVGNALRHGAPPVTVTARLDGLCAPAVLEVQVRDRGPGIPRRSSRTSSNASSRPTAPAPAAEAAGSACPSPTPTPSSTGGG</sequence>
<evidence type="ECO:0000313" key="13">
    <source>
        <dbReference type="EMBL" id="UPT21275.1"/>
    </source>
</evidence>
<dbReference type="CDD" id="cd00082">
    <property type="entry name" value="HisKA"/>
    <property type="match status" value="1"/>
</dbReference>
<gene>
    <name evidence="13" type="ORF">FOF52_10145</name>
</gene>
<name>A0ABY4L4N3_THEAE</name>
<evidence type="ECO:0000256" key="5">
    <source>
        <dbReference type="ARBA" id="ARBA00022679"/>
    </source>
</evidence>
<evidence type="ECO:0000256" key="2">
    <source>
        <dbReference type="ARBA" id="ARBA00004236"/>
    </source>
</evidence>
<dbReference type="InterPro" id="IPR050428">
    <property type="entry name" value="TCS_sensor_his_kinase"/>
</dbReference>
<evidence type="ECO:0000259" key="12">
    <source>
        <dbReference type="PROSITE" id="PS50885"/>
    </source>
</evidence>
<keyword evidence="5" id="KW-0808">Transferase</keyword>
<dbReference type="SUPFAM" id="SSF47384">
    <property type="entry name" value="Homodimeric domain of signal transducing histidine kinase"/>
    <property type="match status" value="1"/>
</dbReference>
<dbReference type="SMART" id="SM00304">
    <property type="entry name" value="HAMP"/>
    <property type="match status" value="1"/>
</dbReference>
<dbReference type="InterPro" id="IPR003660">
    <property type="entry name" value="HAMP_dom"/>
</dbReference>
<dbReference type="EC" id="2.7.13.3" evidence="3"/>
<dbReference type="CDD" id="cd06225">
    <property type="entry name" value="HAMP"/>
    <property type="match status" value="1"/>
</dbReference>
<dbReference type="PROSITE" id="PS50109">
    <property type="entry name" value="HIS_KIN"/>
    <property type="match status" value="1"/>
</dbReference>
<keyword evidence="9" id="KW-0902">Two-component regulatory system</keyword>
<evidence type="ECO:0000256" key="1">
    <source>
        <dbReference type="ARBA" id="ARBA00000085"/>
    </source>
</evidence>
<dbReference type="SMART" id="SM00388">
    <property type="entry name" value="HisKA"/>
    <property type="match status" value="1"/>
</dbReference>
<dbReference type="GO" id="GO:0016301">
    <property type="term" value="F:kinase activity"/>
    <property type="evidence" value="ECO:0007669"/>
    <property type="project" value="UniProtKB-KW"/>
</dbReference>
<feature type="region of interest" description="Disordered" evidence="10">
    <location>
        <begin position="396"/>
        <end position="443"/>
    </location>
</feature>
<dbReference type="PANTHER" id="PTHR45436:SF5">
    <property type="entry name" value="SENSOR HISTIDINE KINASE TRCS"/>
    <property type="match status" value="1"/>
</dbReference>
<evidence type="ECO:0000256" key="9">
    <source>
        <dbReference type="ARBA" id="ARBA00023012"/>
    </source>
</evidence>
<evidence type="ECO:0000313" key="14">
    <source>
        <dbReference type="Proteomes" id="UP000832041"/>
    </source>
</evidence>
<dbReference type="PANTHER" id="PTHR45436">
    <property type="entry name" value="SENSOR HISTIDINE KINASE YKOH"/>
    <property type="match status" value="1"/>
</dbReference>
<dbReference type="Pfam" id="PF00512">
    <property type="entry name" value="HisKA"/>
    <property type="match status" value="1"/>
</dbReference>
<dbReference type="InterPro" id="IPR003661">
    <property type="entry name" value="HisK_dim/P_dom"/>
</dbReference>
<dbReference type="InterPro" id="IPR036097">
    <property type="entry name" value="HisK_dim/P_sf"/>
</dbReference>
<dbReference type="Gene3D" id="1.10.287.130">
    <property type="match status" value="1"/>
</dbReference>
<keyword evidence="4" id="KW-0597">Phosphoprotein</keyword>
<evidence type="ECO:0000256" key="3">
    <source>
        <dbReference type="ARBA" id="ARBA00012438"/>
    </source>
</evidence>
<keyword evidence="14" id="KW-1185">Reference proteome</keyword>
<protein>
    <recommendedName>
        <fullName evidence="3">histidine kinase</fullName>
        <ecNumber evidence="3">2.7.13.3</ecNumber>
    </recommendedName>
</protein>
<evidence type="ECO:0000256" key="10">
    <source>
        <dbReference type="SAM" id="MobiDB-lite"/>
    </source>
</evidence>
<feature type="domain" description="HAMP" evidence="12">
    <location>
        <begin position="184"/>
        <end position="236"/>
    </location>
</feature>
<dbReference type="InterPro" id="IPR005467">
    <property type="entry name" value="His_kinase_dom"/>
</dbReference>
<proteinExistence type="predicted"/>
<dbReference type="Gene3D" id="3.30.565.10">
    <property type="entry name" value="Histidine kinase-like ATPase, C-terminal domain"/>
    <property type="match status" value="1"/>
</dbReference>
<dbReference type="InterPro" id="IPR003594">
    <property type="entry name" value="HATPase_dom"/>
</dbReference>
<keyword evidence="6" id="KW-0812">Transmembrane</keyword>
<dbReference type="EMBL" id="CP051627">
    <property type="protein sequence ID" value="UPT21275.1"/>
    <property type="molecule type" value="Genomic_DNA"/>
</dbReference>
<evidence type="ECO:0000256" key="4">
    <source>
        <dbReference type="ARBA" id="ARBA00022553"/>
    </source>
</evidence>
<evidence type="ECO:0000256" key="8">
    <source>
        <dbReference type="ARBA" id="ARBA00022989"/>
    </source>
</evidence>
<keyword evidence="8" id="KW-0472">Membrane</keyword>
<dbReference type="SUPFAM" id="SSF55874">
    <property type="entry name" value="ATPase domain of HSP90 chaperone/DNA topoisomerase II/histidine kinase"/>
    <property type="match status" value="1"/>
</dbReference>
<evidence type="ECO:0000256" key="6">
    <source>
        <dbReference type="ARBA" id="ARBA00022692"/>
    </source>
</evidence>
<feature type="compositionally biased region" description="Low complexity" evidence="10">
    <location>
        <begin position="407"/>
        <end position="431"/>
    </location>
</feature>
<accession>A0ABY4L4N3</accession>
<dbReference type="InterPro" id="IPR036890">
    <property type="entry name" value="HATPase_C_sf"/>
</dbReference>
<evidence type="ECO:0000259" key="11">
    <source>
        <dbReference type="PROSITE" id="PS50109"/>
    </source>
</evidence>
<dbReference type="PROSITE" id="PS50885">
    <property type="entry name" value="HAMP"/>
    <property type="match status" value="1"/>
</dbReference>
<evidence type="ECO:0000256" key="7">
    <source>
        <dbReference type="ARBA" id="ARBA00022777"/>
    </source>
</evidence>
<organism evidence="13 14">
    <name type="scientific">Thermobifida alba</name>
    <name type="common">Thermomonospora alba</name>
    <dbReference type="NCBI Taxonomy" id="53522"/>
    <lineage>
        <taxon>Bacteria</taxon>
        <taxon>Bacillati</taxon>
        <taxon>Actinomycetota</taxon>
        <taxon>Actinomycetes</taxon>
        <taxon>Streptosporangiales</taxon>
        <taxon>Nocardiopsidaceae</taxon>
        <taxon>Thermobifida</taxon>
    </lineage>
</organism>
<comment type="catalytic activity">
    <reaction evidence="1">
        <text>ATP + protein L-histidine = ADP + protein N-phospho-L-histidine.</text>
        <dbReference type="EC" id="2.7.13.3"/>
    </reaction>
</comment>
<keyword evidence="7 13" id="KW-0418">Kinase</keyword>